<reference evidence="1" key="1">
    <citation type="submission" date="2022-06" db="EMBL/GenBank/DDBJ databases">
        <authorList>
            <person name="Legras J.-L."/>
            <person name="Devillers H."/>
            <person name="Grondin C."/>
        </authorList>
    </citation>
    <scope>NUCLEOTIDE SEQUENCE</scope>
    <source>
        <strain evidence="1">CLIB 1444</strain>
    </source>
</reference>
<gene>
    <name evidence="1" type="ORF">CLIB1444_23S00584</name>
</gene>
<comment type="caution">
    <text evidence="1">The sequence shown here is derived from an EMBL/GenBank/DDBJ whole genome shotgun (WGS) entry which is preliminary data.</text>
</comment>
<accession>A0ACA9YG49</accession>
<keyword evidence="2" id="KW-1185">Reference proteome</keyword>
<organism evidence="1 2">
    <name type="scientific">[Candida] jaroonii</name>
    <dbReference type="NCBI Taxonomy" id="467808"/>
    <lineage>
        <taxon>Eukaryota</taxon>
        <taxon>Fungi</taxon>
        <taxon>Dikarya</taxon>
        <taxon>Ascomycota</taxon>
        <taxon>Saccharomycotina</taxon>
        <taxon>Pichiomycetes</taxon>
        <taxon>Debaryomycetaceae</taxon>
        <taxon>Yamadazyma</taxon>
    </lineage>
</organism>
<evidence type="ECO:0000313" key="2">
    <source>
        <dbReference type="Proteomes" id="UP001152531"/>
    </source>
</evidence>
<protein>
    <submittedName>
        <fullName evidence="1">Uncharacterized protein</fullName>
    </submittedName>
</protein>
<dbReference type="Proteomes" id="UP001152531">
    <property type="component" value="Unassembled WGS sequence"/>
</dbReference>
<dbReference type="EMBL" id="CALSDN010000023">
    <property type="protein sequence ID" value="CAH6723927.1"/>
    <property type="molecule type" value="Genomic_DNA"/>
</dbReference>
<proteinExistence type="predicted"/>
<name>A0ACA9YG49_9ASCO</name>
<evidence type="ECO:0000313" key="1">
    <source>
        <dbReference type="EMBL" id="CAH6723927.1"/>
    </source>
</evidence>
<sequence>MINAFKPYAPILFSTPQPILTPESLNRDINPRPIHSHNDYWRKSTHGGGAFIEAVKHGAMSIESDVWVFDKTYTVSRVGTDTPTTLQKNEVYVGHNHIYLKEDETLDSLYLQPMMELLDYANPSIEPKINDEKYGIYFNSPETPTYFWMDFKTDAQYTYEIIKPHFQEFIDKGYLAYYDHEEDKFVSGPIIVTITGNIPDIKDKKQYFFIDGPLHKFEDMSHQELKELSKVCKVASASQKQIDDLHNGLYSTKLFTLAHEYGMKTRVWGGRSWPRSEAEADKLRGFQSGCDFINSDDLTFGG</sequence>